<accession>A0A9X2NU24</accession>
<gene>
    <name evidence="1" type="ORF">M1B79_13490</name>
</gene>
<comment type="caution">
    <text evidence="1">The sequence shown here is derived from an EMBL/GenBank/DDBJ whole genome shotgun (WGS) entry which is preliminary data.</text>
</comment>
<keyword evidence="2" id="KW-1185">Reference proteome</keyword>
<name>A0A9X2NU24_9BACE</name>
<dbReference type="EMBL" id="JAMZED010000034">
    <property type="protein sequence ID" value="MCR6505645.1"/>
    <property type="molecule type" value="Genomic_DNA"/>
</dbReference>
<reference evidence="1" key="2">
    <citation type="submission" date="2022-04" db="EMBL/GenBank/DDBJ databases">
        <authorList>
            <person name="Fokt H."/>
            <person name="Baines J."/>
        </authorList>
    </citation>
    <scope>NUCLEOTIDE SEQUENCE</scope>
    <source>
        <strain evidence="1">KH365_2</strain>
    </source>
</reference>
<dbReference type="PROSITE" id="PS51257">
    <property type="entry name" value="PROKAR_LIPOPROTEIN"/>
    <property type="match status" value="1"/>
</dbReference>
<organism evidence="1 2">
    <name type="scientific">Bacteroides muris</name>
    <name type="common">ex Fokt et al. 2023</name>
    <dbReference type="NCBI Taxonomy" id="2937417"/>
    <lineage>
        <taxon>Bacteria</taxon>
        <taxon>Pseudomonadati</taxon>
        <taxon>Bacteroidota</taxon>
        <taxon>Bacteroidia</taxon>
        <taxon>Bacteroidales</taxon>
        <taxon>Bacteroidaceae</taxon>
        <taxon>Bacteroides</taxon>
    </lineage>
</organism>
<sequence length="68" mass="7750">MKKINLQISLWFIAISCVLIVSCSKEDEPQLILSPESEMLFTNGIIFPAEGGEQSMSFTIMNQTWWHS</sequence>
<dbReference type="Proteomes" id="UP001143192">
    <property type="component" value="Unassembled WGS sequence"/>
</dbReference>
<protein>
    <submittedName>
        <fullName evidence="1">Uncharacterized protein</fullName>
    </submittedName>
</protein>
<proteinExistence type="predicted"/>
<reference evidence="1" key="1">
    <citation type="journal article" date="2022" name="Arch. Microbiol.">
        <title>Bacteroides muris sp. nov. isolated from the cecum of wild-derived house mice.</title>
        <authorList>
            <person name="Fokt H."/>
            <person name="Unni R."/>
            <person name="Repnik U."/>
            <person name="Schmitz R.A."/>
            <person name="Bramkamp M."/>
            <person name="Baines J.F."/>
            <person name="Unterweger D."/>
        </authorList>
    </citation>
    <scope>NUCLEOTIDE SEQUENCE</scope>
    <source>
        <strain evidence="1">KH365_2</strain>
    </source>
</reference>
<dbReference type="RefSeq" id="WP_257932046.1">
    <property type="nucleotide sequence ID" value="NZ_JAMZED010000034.1"/>
</dbReference>
<evidence type="ECO:0000313" key="1">
    <source>
        <dbReference type="EMBL" id="MCR6505645.1"/>
    </source>
</evidence>
<dbReference type="AlphaFoldDB" id="A0A9X2NU24"/>
<evidence type="ECO:0000313" key="2">
    <source>
        <dbReference type="Proteomes" id="UP001143192"/>
    </source>
</evidence>